<dbReference type="GO" id="GO:0004553">
    <property type="term" value="F:hydrolase activity, hydrolyzing O-glycosyl compounds"/>
    <property type="evidence" value="ECO:0007669"/>
    <property type="project" value="InterPro"/>
</dbReference>
<feature type="domain" description="Peptidoglycan binding-like" evidence="4">
    <location>
        <begin position="119"/>
        <end position="171"/>
    </location>
</feature>
<keyword evidence="1" id="KW-0732">Signal</keyword>
<dbReference type="SUPFAM" id="SSF50685">
    <property type="entry name" value="Barwin-like endoglucanases"/>
    <property type="match status" value="1"/>
</dbReference>
<dbReference type="InterPro" id="IPR010611">
    <property type="entry name" value="3D_dom"/>
</dbReference>
<dbReference type="Pfam" id="PF01471">
    <property type="entry name" value="PG_binding_1"/>
    <property type="match status" value="2"/>
</dbReference>
<dbReference type="Proteomes" id="UP001057753">
    <property type="component" value="Unassembled WGS sequence"/>
</dbReference>
<keyword evidence="3" id="KW-0472">Membrane</keyword>
<keyword evidence="3" id="KW-1133">Transmembrane helix</keyword>
<evidence type="ECO:0000256" key="3">
    <source>
        <dbReference type="SAM" id="Phobius"/>
    </source>
</evidence>
<reference evidence="6" key="1">
    <citation type="submission" date="2020-06" db="EMBL/GenBank/DDBJ databases">
        <title>Insight into the genomes of haloalkaliphilic bacilli from Kenyan soda lakes.</title>
        <authorList>
            <person name="Mwirichia R."/>
            <person name="Villamizar G.C."/>
            <person name="Poehlein A."/>
            <person name="Mugweru J."/>
            <person name="Kipnyargis A."/>
            <person name="Kiplimo D."/>
            <person name="Orwa P."/>
            <person name="Daniel R."/>
        </authorList>
    </citation>
    <scope>NUCLEOTIDE SEQUENCE</scope>
    <source>
        <strain evidence="6">B1096_S55</strain>
    </source>
</reference>
<dbReference type="InterPro" id="IPR036366">
    <property type="entry name" value="PGBDSf"/>
</dbReference>
<feature type="domain" description="Peptidoglycan binding-like" evidence="4">
    <location>
        <begin position="52"/>
        <end position="107"/>
    </location>
</feature>
<dbReference type="InterPro" id="IPR036908">
    <property type="entry name" value="RlpA-like_sf"/>
</dbReference>
<dbReference type="InterPro" id="IPR002477">
    <property type="entry name" value="Peptidoglycan-bd-like"/>
</dbReference>
<feature type="domain" description="3D" evidence="5">
    <location>
        <begin position="233"/>
        <end position="292"/>
    </location>
</feature>
<name>A0A9Q4B1N2_SALAG</name>
<dbReference type="SUPFAM" id="SSF47090">
    <property type="entry name" value="PGBD-like"/>
    <property type="match status" value="2"/>
</dbReference>
<proteinExistence type="predicted"/>
<dbReference type="Gene3D" id="2.40.40.10">
    <property type="entry name" value="RlpA-like domain"/>
    <property type="match status" value="1"/>
</dbReference>
<dbReference type="Pfam" id="PF06725">
    <property type="entry name" value="3D"/>
    <property type="match status" value="1"/>
</dbReference>
<accession>A0A9Q4B1N2</accession>
<evidence type="ECO:0000259" key="5">
    <source>
        <dbReference type="Pfam" id="PF06725"/>
    </source>
</evidence>
<dbReference type="GO" id="GO:0009254">
    <property type="term" value="P:peptidoglycan turnover"/>
    <property type="evidence" value="ECO:0007669"/>
    <property type="project" value="InterPro"/>
</dbReference>
<gene>
    <name evidence="6" type="ORF">HXA33_07455</name>
</gene>
<dbReference type="CDD" id="cd22786">
    <property type="entry name" value="DPBB_YuiC-like"/>
    <property type="match status" value="1"/>
</dbReference>
<feature type="region of interest" description="Disordered" evidence="2">
    <location>
        <begin position="181"/>
        <end position="201"/>
    </location>
</feature>
<dbReference type="Gene3D" id="1.10.101.10">
    <property type="entry name" value="PGBD-like superfamily/PGBD"/>
    <property type="match status" value="2"/>
</dbReference>
<dbReference type="InterPro" id="IPR036365">
    <property type="entry name" value="PGBD-like_sf"/>
</dbReference>
<dbReference type="RefSeq" id="WP_276540975.1">
    <property type="nucleotide sequence ID" value="NZ_JABXYM010000001.1"/>
</dbReference>
<evidence type="ECO:0000259" key="4">
    <source>
        <dbReference type="Pfam" id="PF01471"/>
    </source>
</evidence>
<evidence type="ECO:0000313" key="6">
    <source>
        <dbReference type="EMBL" id="MCR6096385.1"/>
    </source>
</evidence>
<feature type="transmembrane region" description="Helical" evidence="3">
    <location>
        <begin position="12"/>
        <end position="31"/>
    </location>
</feature>
<dbReference type="PANTHER" id="PTHR39160:SF4">
    <property type="entry name" value="RESUSCITATION-PROMOTING FACTOR RPFB"/>
    <property type="match status" value="1"/>
</dbReference>
<dbReference type="AlphaFoldDB" id="A0A9Q4B1N2"/>
<dbReference type="EMBL" id="JABXYM010000001">
    <property type="protein sequence ID" value="MCR6096385.1"/>
    <property type="molecule type" value="Genomic_DNA"/>
</dbReference>
<evidence type="ECO:0000256" key="1">
    <source>
        <dbReference type="ARBA" id="ARBA00022729"/>
    </source>
</evidence>
<sequence>MMKKTPRTSVRGVVLTVIMVVCFIVFDSLTIEVSADRQLLGDENLSIGMVSDQVDELQMLLVNKGFLDSISDKGKFTKEVQQAVIAFQQTSLIQQDGIAGPQTLGALQVLKLGDNGRVVTYLQSKLDTLGYYNGPIDGHFEELTHKAVKHFQDDYELQVDGIAGPKTYGALHTALQQPENRTITSRSNQQEEKQTQSHGTTIQMEATAYTAYCDGCSGITYTGLDLRSNPAKKVIAVDPQVIPLGSKVYVEGYGEAIAADIGGAIKGNRIDIFIPNKDDALKFGRQMVDVTIKN</sequence>
<evidence type="ECO:0000313" key="7">
    <source>
        <dbReference type="Proteomes" id="UP001057753"/>
    </source>
</evidence>
<evidence type="ECO:0000256" key="2">
    <source>
        <dbReference type="SAM" id="MobiDB-lite"/>
    </source>
</evidence>
<dbReference type="PANTHER" id="PTHR39160">
    <property type="entry name" value="CELL WALL-BINDING PROTEIN YOCH"/>
    <property type="match status" value="1"/>
</dbReference>
<dbReference type="GO" id="GO:0019867">
    <property type="term" value="C:outer membrane"/>
    <property type="evidence" value="ECO:0007669"/>
    <property type="project" value="InterPro"/>
</dbReference>
<protein>
    <submittedName>
        <fullName evidence="6">Peptidoglycan-binding protein</fullName>
    </submittedName>
</protein>
<dbReference type="InterPro" id="IPR051933">
    <property type="entry name" value="Resuscitation_pf_RpfB"/>
</dbReference>
<keyword evidence="3" id="KW-0812">Transmembrane</keyword>
<organism evidence="6 7">
    <name type="scientific">Salipaludibacillus agaradhaerens</name>
    <name type="common">Bacillus agaradhaerens</name>
    <dbReference type="NCBI Taxonomy" id="76935"/>
    <lineage>
        <taxon>Bacteria</taxon>
        <taxon>Bacillati</taxon>
        <taxon>Bacillota</taxon>
        <taxon>Bacilli</taxon>
        <taxon>Bacillales</taxon>
        <taxon>Bacillaceae</taxon>
    </lineage>
</organism>
<keyword evidence="7" id="KW-1185">Reference proteome</keyword>
<comment type="caution">
    <text evidence="6">The sequence shown here is derived from an EMBL/GenBank/DDBJ whole genome shotgun (WGS) entry which is preliminary data.</text>
</comment>